<dbReference type="InterPro" id="IPR000719">
    <property type="entry name" value="Prot_kinase_dom"/>
</dbReference>
<evidence type="ECO:0000313" key="8">
    <source>
        <dbReference type="EMBL" id="RPD52868.1"/>
    </source>
</evidence>
<dbReference type="Proteomes" id="UP000313359">
    <property type="component" value="Unassembled WGS sequence"/>
</dbReference>
<keyword evidence="9" id="KW-1185">Reference proteome</keyword>
<dbReference type="Gene3D" id="1.20.930.20">
    <property type="entry name" value="Adaptor protein Cbl, N-terminal domain"/>
    <property type="match status" value="1"/>
</dbReference>
<keyword evidence="2 4" id="KW-0547">Nucleotide-binding</keyword>
<organism evidence="8 9">
    <name type="scientific">Lentinus tigrinus ALCF2SS1-6</name>
    <dbReference type="NCBI Taxonomy" id="1328759"/>
    <lineage>
        <taxon>Eukaryota</taxon>
        <taxon>Fungi</taxon>
        <taxon>Dikarya</taxon>
        <taxon>Basidiomycota</taxon>
        <taxon>Agaricomycotina</taxon>
        <taxon>Agaricomycetes</taxon>
        <taxon>Polyporales</taxon>
        <taxon>Polyporaceae</taxon>
        <taxon>Lentinus</taxon>
    </lineage>
</organism>
<dbReference type="EMBL" id="ML122377">
    <property type="protein sequence ID" value="RPD52291.1"/>
    <property type="molecule type" value="Genomic_DNA"/>
</dbReference>
<dbReference type="PROSITE" id="PS50011">
    <property type="entry name" value="PROTEIN_KINASE_DOM"/>
    <property type="match status" value="1"/>
</dbReference>
<evidence type="ECO:0000256" key="5">
    <source>
        <dbReference type="SAM" id="MobiDB-lite"/>
    </source>
</evidence>
<dbReference type="Gene3D" id="1.10.510.10">
    <property type="entry name" value="Transferase(Phosphotransferase) domain 1"/>
    <property type="match status" value="1"/>
</dbReference>
<dbReference type="EMBL" id="ML122337">
    <property type="protein sequence ID" value="RPD52868.1"/>
    <property type="molecule type" value="Genomic_DNA"/>
</dbReference>
<dbReference type="InterPro" id="IPR059179">
    <property type="entry name" value="MLKL-like_MCAfunc"/>
</dbReference>
<dbReference type="PROSITE" id="PS00108">
    <property type="entry name" value="PROTEIN_KINASE_ST"/>
    <property type="match status" value="1"/>
</dbReference>
<dbReference type="PRINTS" id="PR00109">
    <property type="entry name" value="TYRKINASE"/>
</dbReference>
<dbReference type="Pfam" id="PF07714">
    <property type="entry name" value="PK_Tyr_Ser-Thr"/>
    <property type="match status" value="1"/>
</dbReference>
<dbReference type="InterPro" id="IPR008271">
    <property type="entry name" value="Ser/Thr_kinase_AS"/>
</dbReference>
<dbReference type="InterPro" id="IPR051681">
    <property type="entry name" value="Ser/Thr_Kinases-Pseudokinases"/>
</dbReference>
<evidence type="ECO:0000313" key="7">
    <source>
        <dbReference type="EMBL" id="RPD52291.1"/>
    </source>
</evidence>
<dbReference type="SMART" id="SM00220">
    <property type="entry name" value="S_TKc"/>
    <property type="match status" value="1"/>
</dbReference>
<evidence type="ECO:0000256" key="2">
    <source>
        <dbReference type="ARBA" id="ARBA00022741"/>
    </source>
</evidence>
<feature type="region of interest" description="Disordered" evidence="5">
    <location>
        <begin position="1"/>
        <end position="44"/>
    </location>
</feature>
<evidence type="ECO:0000259" key="6">
    <source>
        <dbReference type="PROSITE" id="PS50011"/>
    </source>
</evidence>
<dbReference type="InterPro" id="IPR011009">
    <property type="entry name" value="Kinase-like_dom_sf"/>
</dbReference>
<evidence type="ECO:0000256" key="3">
    <source>
        <dbReference type="ARBA" id="ARBA00022840"/>
    </source>
</evidence>
<dbReference type="InterPro" id="IPR017441">
    <property type="entry name" value="Protein_kinase_ATP_BS"/>
</dbReference>
<dbReference type="OrthoDB" id="1668230at2759"/>
<evidence type="ECO:0000256" key="4">
    <source>
        <dbReference type="PROSITE-ProRule" id="PRU10141"/>
    </source>
</evidence>
<dbReference type="InterPro" id="IPR036537">
    <property type="entry name" value="Adaptor_Cbl_N_dom_sf"/>
</dbReference>
<sequence>MASPRPRTLSFSVPPVIAAPTPQHPDPSARHITQLPKSTGKNAVPVEQAEGYARSRDRVAEAALNVLGLGAHELLAVSVDVLRFAPIFGLQEAAKTLLDIWDALKLVNINRLACLRLTERCATVLIAIREDIAEAGDDVAIELQSPLARLVESYKEVHRFLERQSQRSFLKRYLQREEIQRAFVGCHNSLTDVLGMFNTSVQIRTLKQVVAAGQQRQQDMQAILDSIQERALEPPAGSLLLTTEPTLNHDQVLTQLQTVTAKQDELDAAFDAEDLRQQMRSALQANSDVEMIRTLEVSRDQMPEAIKALQRALEQKADDTAVDPENPQMLNPPPMVRDGSNASSDSARSRRSSHTLRDTLDQEFMETGIDAMRRLSGVEVPLPSWTITDYEVVRGEKIGMGAFSDVYEGKWRNQVVAIKNLKLATPQALFVREVSIWKTLQHPNVLGLFGACSASSDPPWFFVSPYLRNGSLVTYLRSRQSLGTVDLLRMVHEIVKGMAYLHSKDILHGDLKAVNVLVSDEHHCVISDFGQSEIRSEAYRMSGLHFSHGTLRWQAPEVMSGTSGLTKAVDVYAFAITCVELLTKGALPWPMADDDAVRHFVVHENTRPEPPSEYRWSQQFISNILRACWNQCPDLRPSFKVVEERVRELRAQYGGNLEAGSEELPQPIPPPLLSSNTAEVDTAQVLTRCSSLASEFEFRRPVSPPPRDEHARMVRDERRYRMLLQHKFDSALTLPLWSPSKVDVGAVGYHNKRGGGKFVTLFNAFEPGSSSDVRTKGIPSLTCFGDRGSHWQKGQPSVTQRGGAIISIVSSWLGARNKYGERYSMQLCAGRKAAHLFTQSTTHRYIGSKNIPLVKQWFKDNINTILAIYGDEHRLSREDVYLVIGTLDAKEYALFVSHEHSSTEVLFDAYSAPKVGQPWGELTFKATGSMYQEPEVEPQYTKKVSNFEEDGCWDCVLLARLRFKPDEAEPMHL</sequence>
<dbReference type="CDD" id="cd21037">
    <property type="entry name" value="MLKL_NTD"/>
    <property type="match status" value="1"/>
</dbReference>
<dbReference type="InterPro" id="IPR001245">
    <property type="entry name" value="Ser-Thr/Tyr_kinase_cat_dom"/>
</dbReference>
<name>A0A5C2RML1_9APHY</name>
<dbReference type="GO" id="GO:0007166">
    <property type="term" value="P:cell surface receptor signaling pathway"/>
    <property type="evidence" value="ECO:0007669"/>
    <property type="project" value="InterPro"/>
</dbReference>
<feature type="compositionally biased region" description="Low complexity" evidence="5">
    <location>
        <begin position="337"/>
        <end position="346"/>
    </location>
</feature>
<evidence type="ECO:0000313" key="9">
    <source>
        <dbReference type="Proteomes" id="UP000313359"/>
    </source>
</evidence>
<dbReference type="GO" id="GO:0005524">
    <property type="term" value="F:ATP binding"/>
    <property type="evidence" value="ECO:0007669"/>
    <property type="project" value="UniProtKB-UniRule"/>
</dbReference>
<protein>
    <submittedName>
        <fullName evidence="8">Kinase-like protein</fullName>
    </submittedName>
</protein>
<accession>A0A5C2RML1</accession>
<keyword evidence="8" id="KW-0418">Kinase</keyword>
<dbReference type="GO" id="GO:0004674">
    <property type="term" value="F:protein serine/threonine kinase activity"/>
    <property type="evidence" value="ECO:0007669"/>
    <property type="project" value="UniProtKB-KW"/>
</dbReference>
<feature type="binding site" evidence="4">
    <location>
        <position position="419"/>
    </location>
    <ligand>
        <name>ATP</name>
        <dbReference type="ChEBI" id="CHEBI:30616"/>
    </ligand>
</feature>
<proteinExistence type="predicted"/>
<dbReference type="PROSITE" id="PS00107">
    <property type="entry name" value="PROTEIN_KINASE_ATP"/>
    <property type="match status" value="1"/>
</dbReference>
<dbReference type="PANTHER" id="PTHR44329">
    <property type="entry name" value="SERINE/THREONINE-PROTEIN KINASE TNNI3K-RELATED"/>
    <property type="match status" value="1"/>
</dbReference>
<dbReference type="AlphaFoldDB" id="A0A5C2RML1"/>
<reference evidence="8" key="1">
    <citation type="journal article" date="2018" name="Genome Biol. Evol.">
        <title>Genomics and development of Lentinus tigrinus, a white-rot wood-decaying mushroom with dimorphic fruiting bodies.</title>
        <authorList>
            <person name="Wu B."/>
            <person name="Xu Z."/>
            <person name="Knudson A."/>
            <person name="Carlson A."/>
            <person name="Chen N."/>
            <person name="Kovaka S."/>
            <person name="LaButti K."/>
            <person name="Lipzen A."/>
            <person name="Pennachio C."/>
            <person name="Riley R."/>
            <person name="Schakwitz W."/>
            <person name="Umezawa K."/>
            <person name="Ohm R.A."/>
            <person name="Grigoriev I.V."/>
            <person name="Nagy L.G."/>
            <person name="Gibbons J."/>
            <person name="Hibbett D."/>
        </authorList>
    </citation>
    <scope>NUCLEOTIDE SEQUENCE [LARGE SCALE GENOMIC DNA]</scope>
    <source>
        <strain evidence="8">ALCF2SS1-6</strain>
    </source>
</reference>
<keyword evidence="3 4" id="KW-0067">ATP-binding</keyword>
<feature type="region of interest" description="Disordered" evidence="5">
    <location>
        <begin position="312"/>
        <end position="360"/>
    </location>
</feature>
<dbReference type="SUPFAM" id="SSF56112">
    <property type="entry name" value="Protein kinase-like (PK-like)"/>
    <property type="match status" value="1"/>
</dbReference>
<keyword evidence="8" id="KW-0808">Transferase</keyword>
<evidence type="ECO:0000256" key="1">
    <source>
        <dbReference type="ARBA" id="ARBA00022527"/>
    </source>
</evidence>
<gene>
    <name evidence="8" type="ORF">L227DRAFT_568332</name>
    <name evidence="7" type="ORF">L227DRAFT_617937</name>
</gene>
<keyword evidence="1" id="KW-0723">Serine/threonine-protein kinase</keyword>
<feature type="domain" description="Protein kinase" evidence="6">
    <location>
        <begin position="392"/>
        <end position="650"/>
    </location>
</feature>
<dbReference type="STRING" id="1328759.A0A5C2RML1"/>